<evidence type="ECO:0000313" key="1">
    <source>
        <dbReference type="EMBL" id="MPN14626.1"/>
    </source>
</evidence>
<proteinExistence type="predicted"/>
<dbReference type="EMBL" id="VSSQ01061264">
    <property type="protein sequence ID" value="MPN14626.1"/>
    <property type="molecule type" value="Genomic_DNA"/>
</dbReference>
<gene>
    <name evidence="1" type="ORF">SDC9_161953</name>
</gene>
<accession>A0A645FLU0</accession>
<protein>
    <submittedName>
        <fullName evidence="1">Uncharacterized protein</fullName>
    </submittedName>
</protein>
<organism evidence="1">
    <name type="scientific">bioreactor metagenome</name>
    <dbReference type="NCBI Taxonomy" id="1076179"/>
    <lineage>
        <taxon>unclassified sequences</taxon>
        <taxon>metagenomes</taxon>
        <taxon>ecological metagenomes</taxon>
    </lineage>
</organism>
<dbReference type="AlphaFoldDB" id="A0A645FLU0"/>
<reference evidence="1" key="1">
    <citation type="submission" date="2019-08" db="EMBL/GenBank/DDBJ databases">
        <authorList>
            <person name="Kucharzyk K."/>
            <person name="Murdoch R.W."/>
            <person name="Higgins S."/>
            <person name="Loffler F."/>
        </authorList>
    </citation>
    <scope>NUCLEOTIDE SEQUENCE</scope>
</reference>
<comment type="caution">
    <text evidence="1">The sequence shown here is derived from an EMBL/GenBank/DDBJ whole genome shotgun (WGS) entry which is preliminary data.</text>
</comment>
<sequence length="268" mass="28580">MTQHACQTQTAHRAGIVLVIVAAVEIGVGQDGLACDFIEGDVLCGQLGGRCDDRSMADAFRVLQRPRQGLHATQAAADHRGKALDAEQVGEAGLGVYPVFDGDEGEGCAPRLAGGRIDRDGARGSVTAAEVVDADDEELARIERLARAHQIVPPANVVGRVGVAAGDVVRTGQCMAHQYRVAARGIEGTVGFVDQVVARQYAAAAQWQRRGEMRCLWRHDADRLRLDHGCRLQKTKNPAGCKNADWVALALAGFIERPQAMDQIGAMA</sequence>
<name>A0A645FLU0_9ZZZZ</name>